<feature type="transmembrane region" description="Helical" evidence="1">
    <location>
        <begin position="676"/>
        <end position="696"/>
    </location>
</feature>
<evidence type="ECO:0000313" key="5">
    <source>
        <dbReference type="Proteomes" id="UP000501534"/>
    </source>
</evidence>
<dbReference type="EMBL" id="CP053069">
    <property type="protein sequence ID" value="QJR12139.1"/>
    <property type="molecule type" value="Genomic_DNA"/>
</dbReference>
<sequence>MAMNRLGQAADWMALLGKAVAGGVGASIALAFVAVVLASNAQAATLNDPKMGSLLYRTGTDGQFDVAPRVETEVAIQVTGIIARTRVTQVFHNPGTEFVEGVYVFPLPEKAAVDHLWVKIGERSIEGQVREKEEARRTYEKAKSEGKKAALVEQQRPNLFTNSVAHIGPNEMVRVTIEYQQTLTYDNGEYKLRFPLAVTPRYTPGGPAIEAMPEAPKSSDASDAPLEHPGYAPDGCGPVNPVDIVVMIDAGVPLSKVTSSYHDATVEKSSGSKAVVYLSKEQEASDRDFELTWSVAPGTQPAAAMFVEPKNGTDYALLMVVPPAPDALERSQMQRMPRETILVIDTSGSMEGASMAQAKQSLLIALDTLRPVDRFNLVEFNSNASVLFPDALPATPAALERARKWVNALRAGGGTEMIKALNLALPYDAAGRPKETPGYLRQVIFATDGGVSNEEELFAFINKRLGGSRLFTVGIGSAPNGHFMTKAAQFGRGTFTYIASPDEAQAKMAALFAKIEAPVLKDVSIKWPDGSDVETFPARVPDLYLGEPIVVAAALKTLTKTVVVSGVRGNQPWSVALTPSPSDGEPSGVGALWARAKIAALMDDIRTGGTVEEIKPKVVAVALEHHLVSAYTSLVAVDVTPTGPVGDMTKTALVRTSLPAGWQGQAGALPQTDTEMTLQLILGLLALTAAGIVAFVGRTVPVAARRIPE</sequence>
<dbReference type="KEGG" id="uru:DSM104443_03223"/>
<dbReference type="Proteomes" id="UP000501534">
    <property type="component" value="Chromosome"/>
</dbReference>
<dbReference type="PANTHER" id="PTHR45737:SF6">
    <property type="entry name" value="VON WILLEBRAND FACTOR A DOMAIN-CONTAINING PROTEIN 5A"/>
    <property type="match status" value="1"/>
</dbReference>
<evidence type="ECO:0008006" key="6">
    <source>
        <dbReference type="Google" id="ProtNLM"/>
    </source>
</evidence>
<feature type="domain" description="VWFA" evidence="2">
    <location>
        <begin position="339"/>
        <end position="515"/>
    </location>
</feature>
<keyword evidence="1" id="KW-1133">Transmembrane helix</keyword>
<name>A0A6M4GY04_9PROT</name>
<protein>
    <recommendedName>
        <fullName evidence="6">Ca-activated chloride channel family protein</fullName>
    </recommendedName>
</protein>
<dbReference type="PROSITE" id="PS51468">
    <property type="entry name" value="VIT"/>
    <property type="match status" value="1"/>
</dbReference>
<dbReference type="PANTHER" id="PTHR45737">
    <property type="entry name" value="VON WILLEBRAND FACTOR A DOMAIN-CONTAINING PROTEIN 5A"/>
    <property type="match status" value="1"/>
</dbReference>
<gene>
    <name evidence="4" type="ORF">DSM104443_03223</name>
</gene>
<organism evidence="4 5">
    <name type="scientific">Usitatibacter rugosus</name>
    <dbReference type="NCBI Taxonomy" id="2732067"/>
    <lineage>
        <taxon>Bacteria</taxon>
        <taxon>Pseudomonadati</taxon>
        <taxon>Pseudomonadota</taxon>
        <taxon>Betaproteobacteria</taxon>
        <taxon>Nitrosomonadales</taxon>
        <taxon>Usitatibacteraceae</taxon>
        <taxon>Usitatibacter</taxon>
    </lineage>
</organism>
<dbReference type="Pfam" id="PF13768">
    <property type="entry name" value="VWA_3"/>
    <property type="match status" value="1"/>
</dbReference>
<proteinExistence type="predicted"/>
<dbReference type="InterPro" id="IPR013694">
    <property type="entry name" value="VIT"/>
</dbReference>
<dbReference type="Gene3D" id="3.40.50.410">
    <property type="entry name" value="von Willebrand factor, type A domain"/>
    <property type="match status" value="1"/>
</dbReference>
<dbReference type="Pfam" id="PF08487">
    <property type="entry name" value="VIT"/>
    <property type="match status" value="1"/>
</dbReference>
<dbReference type="AlphaFoldDB" id="A0A6M4GY04"/>
<dbReference type="InterPro" id="IPR022440">
    <property type="entry name" value="CHP03788"/>
</dbReference>
<feature type="domain" description="VIT" evidence="3">
    <location>
        <begin position="53"/>
        <end position="181"/>
    </location>
</feature>
<reference evidence="4 5" key="1">
    <citation type="submission" date="2020-04" db="EMBL/GenBank/DDBJ databases">
        <title>Usitatibacter rugosus gen. nov., sp. nov. and Usitatibacter palustris sp. nov., novel members of Usitatibacteraceae fam. nov. within the order Nitrosomonadales isolated from soil.</title>
        <authorList>
            <person name="Huber K.J."/>
            <person name="Neumann-Schaal M."/>
            <person name="Geppert A."/>
            <person name="Luckner M."/>
            <person name="Wanner G."/>
            <person name="Overmann J."/>
        </authorList>
    </citation>
    <scope>NUCLEOTIDE SEQUENCE [LARGE SCALE GENOMIC DNA]</scope>
    <source>
        <strain evidence="4 5">0125_3</strain>
    </source>
</reference>
<dbReference type="NCBIfam" id="TIGR03788">
    <property type="entry name" value="marine_srt_targ"/>
    <property type="match status" value="1"/>
</dbReference>
<keyword evidence="1" id="KW-0472">Membrane</keyword>
<accession>A0A6M4GY04</accession>
<evidence type="ECO:0000256" key="1">
    <source>
        <dbReference type="SAM" id="Phobius"/>
    </source>
</evidence>
<keyword evidence="1" id="KW-0812">Transmembrane</keyword>
<keyword evidence="5" id="KW-1185">Reference proteome</keyword>
<dbReference type="InterPro" id="IPR002035">
    <property type="entry name" value="VWF_A"/>
</dbReference>
<dbReference type="SUPFAM" id="SSF53300">
    <property type="entry name" value="vWA-like"/>
    <property type="match status" value="1"/>
</dbReference>
<dbReference type="InterPro" id="IPR036465">
    <property type="entry name" value="vWFA_dom_sf"/>
</dbReference>
<evidence type="ECO:0000259" key="2">
    <source>
        <dbReference type="PROSITE" id="PS50234"/>
    </source>
</evidence>
<evidence type="ECO:0000259" key="3">
    <source>
        <dbReference type="PROSITE" id="PS51468"/>
    </source>
</evidence>
<dbReference type="SMART" id="SM00609">
    <property type="entry name" value="VIT"/>
    <property type="match status" value="1"/>
</dbReference>
<evidence type="ECO:0000313" key="4">
    <source>
        <dbReference type="EMBL" id="QJR12139.1"/>
    </source>
</evidence>
<dbReference type="PROSITE" id="PS50234">
    <property type="entry name" value="VWFA"/>
    <property type="match status" value="1"/>
</dbReference>
<dbReference type="SMART" id="SM00327">
    <property type="entry name" value="VWA"/>
    <property type="match status" value="1"/>
</dbReference>